<evidence type="ECO:0000256" key="15">
    <source>
        <dbReference type="ARBA" id="ARBA00023239"/>
    </source>
</evidence>
<evidence type="ECO:0000256" key="3">
    <source>
        <dbReference type="ARBA" id="ARBA00001947"/>
    </source>
</evidence>
<evidence type="ECO:0000256" key="4">
    <source>
        <dbReference type="ARBA" id="ARBA00004853"/>
    </source>
</evidence>
<evidence type="ECO:0000256" key="5">
    <source>
        <dbReference type="ARBA" id="ARBA00005520"/>
    </source>
</evidence>
<evidence type="ECO:0000256" key="12">
    <source>
        <dbReference type="ARBA" id="ARBA00022842"/>
    </source>
</evidence>
<dbReference type="Pfam" id="PF00925">
    <property type="entry name" value="GTP_cyclohydro2"/>
    <property type="match status" value="1"/>
</dbReference>
<feature type="domain" description="GTP cyclohydrolase II" evidence="18">
    <location>
        <begin position="218"/>
        <end position="382"/>
    </location>
</feature>
<dbReference type="CDD" id="cd00641">
    <property type="entry name" value="GTP_cyclohydro2"/>
    <property type="match status" value="1"/>
</dbReference>
<keyword evidence="8" id="KW-0479">Metal-binding</keyword>
<dbReference type="UniPathway" id="UPA00275">
    <property type="reaction ID" value="UER00400"/>
</dbReference>
<comment type="similarity">
    <text evidence="5">In the N-terminal section; belongs to the DHBP synthase family.</text>
</comment>
<accession>A0A6J6CUZ2</accession>
<dbReference type="PIRSF" id="PIRSF001259">
    <property type="entry name" value="RibA"/>
    <property type="match status" value="1"/>
</dbReference>
<keyword evidence="14" id="KW-0464">Manganese</keyword>
<reference evidence="19" key="1">
    <citation type="submission" date="2020-05" db="EMBL/GenBank/DDBJ databases">
        <authorList>
            <person name="Chiriac C."/>
            <person name="Salcher M."/>
            <person name="Ghai R."/>
            <person name="Kavagutti S V."/>
        </authorList>
    </citation>
    <scope>NUCLEOTIDE SEQUENCE</scope>
</reference>
<sequence length="414" mass="45192">MNLATIEQALETLRAGKPVLVVDHRNRENEGDAIMAAQFASPEWISWMVNHTSGFLCAPMSESLANRLDLPLMTNNNQDRYRTQYTVSVDAASGVTTGISASDRAQTLRILADVNSEPEHLIRPGHVIPLRAHPDGVFGRPGHTEATVDLLKLAGLTPVGVIAEMVSADGTMMRLPELQEVGAKEGLPVISIEQIFNYREEAEPIPSDDSVSRIRFEAEAKMPSTHGAFKVRGYYDTKTTAEHVAIIAGEPNHENVLVRMHSECITGEAFGSKKCECGPQLDFALDKIATDPKGGVVIYLRGQEGRGIGLLNKLKAYALQDQGMDTVEANLALGLPSEAREYGAAVSILRDLGIKSVRLMSNNPAKIEALEAAGIVVNEYVPIVVGQQDENAEYMETKREKMGHMIPELDRNEQ</sequence>
<dbReference type="InterPro" id="IPR017945">
    <property type="entry name" value="DHBP_synth_RibB-like_a/b_dom"/>
</dbReference>
<comment type="catalytic activity">
    <reaction evidence="17">
        <text>GTP + 4 H2O = 2,5-diamino-6-hydroxy-4-(5-phosphoribosylamino)-pyrimidine + formate + 2 phosphate + 3 H(+)</text>
        <dbReference type="Rhea" id="RHEA:23704"/>
        <dbReference type="ChEBI" id="CHEBI:15377"/>
        <dbReference type="ChEBI" id="CHEBI:15378"/>
        <dbReference type="ChEBI" id="CHEBI:15740"/>
        <dbReference type="ChEBI" id="CHEBI:37565"/>
        <dbReference type="ChEBI" id="CHEBI:43474"/>
        <dbReference type="ChEBI" id="CHEBI:58614"/>
        <dbReference type="EC" id="3.5.4.25"/>
    </reaction>
</comment>
<evidence type="ECO:0000259" key="18">
    <source>
        <dbReference type="Pfam" id="PF00925"/>
    </source>
</evidence>
<keyword evidence="11" id="KW-0862">Zinc</keyword>
<dbReference type="GO" id="GO:0005525">
    <property type="term" value="F:GTP binding"/>
    <property type="evidence" value="ECO:0007669"/>
    <property type="project" value="UniProtKB-KW"/>
</dbReference>
<keyword evidence="16" id="KW-0511">Multifunctional enzyme</keyword>
<dbReference type="NCBIfam" id="TIGR00505">
    <property type="entry name" value="ribA"/>
    <property type="match status" value="1"/>
</dbReference>
<comment type="pathway">
    <text evidence="4">Cofactor biosynthesis; riboflavin biosynthesis; 5-amino-6-(D-ribitylamino)uracil from GTP: step 1/4.</text>
</comment>
<keyword evidence="10" id="KW-0378">Hydrolase</keyword>
<dbReference type="GO" id="GO:0005829">
    <property type="term" value="C:cytosol"/>
    <property type="evidence" value="ECO:0007669"/>
    <property type="project" value="TreeGrafter"/>
</dbReference>
<evidence type="ECO:0000313" key="19">
    <source>
        <dbReference type="EMBL" id="CAB4553548.1"/>
    </source>
</evidence>
<evidence type="ECO:0000256" key="16">
    <source>
        <dbReference type="ARBA" id="ARBA00023268"/>
    </source>
</evidence>
<dbReference type="SUPFAM" id="SSF142695">
    <property type="entry name" value="RibA-like"/>
    <property type="match status" value="1"/>
</dbReference>
<evidence type="ECO:0000256" key="10">
    <source>
        <dbReference type="ARBA" id="ARBA00022801"/>
    </source>
</evidence>
<name>A0A6J6CUZ2_9ZZZZ</name>
<protein>
    <recommendedName>
        <fullName evidence="6">GTP cyclohydrolase II</fullName>
        <ecNumber evidence="6">3.5.4.25</ecNumber>
    </recommendedName>
</protein>
<dbReference type="AlphaFoldDB" id="A0A6J6CUZ2"/>
<dbReference type="InterPro" id="IPR000926">
    <property type="entry name" value="RibA"/>
</dbReference>
<gene>
    <name evidence="19" type="ORF">UFOPK1581_00336</name>
</gene>
<evidence type="ECO:0000256" key="2">
    <source>
        <dbReference type="ARBA" id="ARBA00001946"/>
    </source>
</evidence>
<dbReference type="EC" id="3.5.4.25" evidence="6"/>
<keyword evidence="12" id="KW-0460">Magnesium</keyword>
<evidence type="ECO:0000256" key="11">
    <source>
        <dbReference type="ARBA" id="ARBA00022833"/>
    </source>
</evidence>
<dbReference type="HAMAP" id="MF_00179">
    <property type="entry name" value="RibA"/>
    <property type="match status" value="1"/>
</dbReference>
<keyword evidence="7" id="KW-0686">Riboflavin biosynthesis</keyword>
<dbReference type="GO" id="GO:0003935">
    <property type="term" value="F:GTP cyclohydrolase II activity"/>
    <property type="evidence" value="ECO:0007669"/>
    <property type="project" value="UniProtKB-EC"/>
</dbReference>
<dbReference type="GO" id="GO:0009231">
    <property type="term" value="P:riboflavin biosynthetic process"/>
    <property type="evidence" value="ECO:0007669"/>
    <property type="project" value="UniProtKB-UniPathway"/>
</dbReference>
<dbReference type="NCBIfam" id="TIGR00506">
    <property type="entry name" value="ribB"/>
    <property type="match status" value="1"/>
</dbReference>
<keyword evidence="13" id="KW-0342">GTP-binding</keyword>
<evidence type="ECO:0000256" key="13">
    <source>
        <dbReference type="ARBA" id="ARBA00023134"/>
    </source>
</evidence>
<dbReference type="Gene3D" id="3.90.870.10">
    <property type="entry name" value="DHBP synthase"/>
    <property type="match status" value="1"/>
</dbReference>
<evidence type="ECO:0000256" key="7">
    <source>
        <dbReference type="ARBA" id="ARBA00022619"/>
    </source>
</evidence>
<dbReference type="InterPro" id="IPR000422">
    <property type="entry name" value="DHBP_synthase_RibB"/>
</dbReference>
<keyword evidence="15" id="KW-0456">Lyase</keyword>
<dbReference type="Pfam" id="PF00926">
    <property type="entry name" value="DHBP_synthase"/>
    <property type="match status" value="1"/>
</dbReference>
<dbReference type="GO" id="GO:0008686">
    <property type="term" value="F:3,4-dihydroxy-2-butanone-4-phosphate synthase activity"/>
    <property type="evidence" value="ECO:0007669"/>
    <property type="project" value="InterPro"/>
</dbReference>
<evidence type="ECO:0000256" key="9">
    <source>
        <dbReference type="ARBA" id="ARBA00022741"/>
    </source>
</evidence>
<dbReference type="PANTHER" id="PTHR21327:SF18">
    <property type="entry name" value="3,4-DIHYDROXY-2-BUTANONE 4-PHOSPHATE SYNTHASE"/>
    <property type="match status" value="1"/>
</dbReference>
<proteinExistence type="inferred from homology"/>
<evidence type="ECO:0000256" key="14">
    <source>
        <dbReference type="ARBA" id="ARBA00023211"/>
    </source>
</evidence>
<dbReference type="PANTHER" id="PTHR21327">
    <property type="entry name" value="GTP CYCLOHYDROLASE II-RELATED"/>
    <property type="match status" value="1"/>
</dbReference>
<comment type="cofactor">
    <cofactor evidence="2">
        <name>Mg(2+)</name>
        <dbReference type="ChEBI" id="CHEBI:18420"/>
    </cofactor>
</comment>
<dbReference type="NCBIfam" id="NF001591">
    <property type="entry name" value="PRK00393.1"/>
    <property type="match status" value="1"/>
</dbReference>
<organism evidence="19">
    <name type="scientific">freshwater metagenome</name>
    <dbReference type="NCBI Taxonomy" id="449393"/>
    <lineage>
        <taxon>unclassified sequences</taxon>
        <taxon>metagenomes</taxon>
        <taxon>ecological metagenomes</taxon>
    </lineage>
</organism>
<dbReference type="InterPro" id="IPR032677">
    <property type="entry name" value="GTP_cyclohydro_II"/>
</dbReference>
<comment type="cofactor">
    <cofactor evidence="1">
        <name>Mn(2+)</name>
        <dbReference type="ChEBI" id="CHEBI:29035"/>
    </cofactor>
</comment>
<dbReference type="GO" id="GO:0046872">
    <property type="term" value="F:metal ion binding"/>
    <property type="evidence" value="ECO:0007669"/>
    <property type="project" value="UniProtKB-KW"/>
</dbReference>
<dbReference type="EMBL" id="CAEZTB010000039">
    <property type="protein sequence ID" value="CAB4553548.1"/>
    <property type="molecule type" value="Genomic_DNA"/>
</dbReference>
<dbReference type="FunFam" id="3.40.50.10990:FF:000001">
    <property type="entry name" value="Riboflavin biosynthesis protein RibBA"/>
    <property type="match status" value="1"/>
</dbReference>
<dbReference type="Gene3D" id="3.40.50.10990">
    <property type="entry name" value="GTP cyclohydrolase II"/>
    <property type="match status" value="1"/>
</dbReference>
<keyword evidence="9" id="KW-0547">Nucleotide-binding</keyword>
<dbReference type="SUPFAM" id="SSF55821">
    <property type="entry name" value="YrdC/RibB"/>
    <property type="match status" value="1"/>
</dbReference>
<evidence type="ECO:0000256" key="17">
    <source>
        <dbReference type="ARBA" id="ARBA00049295"/>
    </source>
</evidence>
<dbReference type="FunFam" id="3.90.870.10:FF:000001">
    <property type="entry name" value="Riboflavin biosynthesis protein RibBA"/>
    <property type="match status" value="1"/>
</dbReference>
<dbReference type="InterPro" id="IPR036144">
    <property type="entry name" value="RibA-like_sf"/>
</dbReference>
<comment type="cofactor">
    <cofactor evidence="3">
        <name>Zn(2+)</name>
        <dbReference type="ChEBI" id="CHEBI:29105"/>
    </cofactor>
</comment>
<evidence type="ECO:0000256" key="6">
    <source>
        <dbReference type="ARBA" id="ARBA00012762"/>
    </source>
</evidence>
<evidence type="ECO:0000256" key="8">
    <source>
        <dbReference type="ARBA" id="ARBA00022723"/>
    </source>
</evidence>
<evidence type="ECO:0000256" key="1">
    <source>
        <dbReference type="ARBA" id="ARBA00001936"/>
    </source>
</evidence>